<name>A0A383VQ61_TETOB</name>
<reference evidence="1 2" key="1">
    <citation type="submission" date="2016-10" db="EMBL/GenBank/DDBJ databases">
        <authorList>
            <person name="Cai Z."/>
        </authorList>
    </citation>
    <scope>NUCLEOTIDE SEQUENCE [LARGE SCALE GENOMIC DNA]</scope>
</reference>
<dbReference type="SUPFAM" id="SSF52833">
    <property type="entry name" value="Thioredoxin-like"/>
    <property type="match status" value="1"/>
</dbReference>
<sequence length="256" mass="27711">MSLSMLISMNQALICSPAVIVASSRLQNAFAAFRQTRSCTSKALGQSGLGLPVQPPNMRQGNVYPALNQAQMDMIRSRRNNSSRSSSSSTVSAMSKAFDAHQAKHIMLCAGVGCKATCNSCGSCGAQTGQRSWEYLSKRLQEINQLRSEQDNEEPILGSRIDCVQAQNLLPALASTQPCHGPIAVVFPEGVWYERLSPLVLERIIEEHLLGGHVVGSHVMMGSRSNRPDVPHSVLPAIDISKRATPNGSFACHYAY</sequence>
<dbReference type="Gene3D" id="3.40.30.10">
    <property type="entry name" value="Glutaredoxin"/>
    <property type="match status" value="1"/>
</dbReference>
<dbReference type="InterPro" id="IPR036249">
    <property type="entry name" value="Thioredoxin-like_sf"/>
</dbReference>
<organism evidence="1 2">
    <name type="scientific">Tetradesmus obliquus</name>
    <name type="common">Green alga</name>
    <name type="synonym">Acutodesmus obliquus</name>
    <dbReference type="NCBI Taxonomy" id="3088"/>
    <lineage>
        <taxon>Eukaryota</taxon>
        <taxon>Viridiplantae</taxon>
        <taxon>Chlorophyta</taxon>
        <taxon>core chlorophytes</taxon>
        <taxon>Chlorophyceae</taxon>
        <taxon>CS clade</taxon>
        <taxon>Sphaeropleales</taxon>
        <taxon>Scenedesmaceae</taxon>
        <taxon>Tetradesmus</taxon>
    </lineage>
</organism>
<protein>
    <submittedName>
        <fullName evidence="1">Uncharacterized protein</fullName>
    </submittedName>
</protein>
<gene>
    <name evidence="1" type="ORF">BQ4739_LOCUS7405</name>
</gene>
<dbReference type="Proteomes" id="UP000256970">
    <property type="component" value="Unassembled WGS sequence"/>
</dbReference>
<evidence type="ECO:0000313" key="2">
    <source>
        <dbReference type="Proteomes" id="UP000256970"/>
    </source>
</evidence>
<keyword evidence="2" id="KW-1185">Reference proteome</keyword>
<dbReference type="AlphaFoldDB" id="A0A383VQ61"/>
<dbReference type="CDD" id="cd02980">
    <property type="entry name" value="TRX_Fd_family"/>
    <property type="match status" value="1"/>
</dbReference>
<accession>A0A383VQ61</accession>
<evidence type="ECO:0000313" key="1">
    <source>
        <dbReference type="EMBL" id="SZX66979.1"/>
    </source>
</evidence>
<proteinExistence type="predicted"/>
<dbReference type="EMBL" id="FNXT01000767">
    <property type="protein sequence ID" value="SZX66979.1"/>
    <property type="molecule type" value="Genomic_DNA"/>
</dbReference>